<keyword evidence="2" id="KW-1185">Reference proteome</keyword>
<organism evidence="1 2">
    <name type="scientific">Lasiodiplodia mahajangana</name>
    <dbReference type="NCBI Taxonomy" id="1108764"/>
    <lineage>
        <taxon>Eukaryota</taxon>
        <taxon>Fungi</taxon>
        <taxon>Dikarya</taxon>
        <taxon>Ascomycota</taxon>
        <taxon>Pezizomycotina</taxon>
        <taxon>Dothideomycetes</taxon>
        <taxon>Dothideomycetes incertae sedis</taxon>
        <taxon>Botryosphaeriales</taxon>
        <taxon>Botryosphaeriaceae</taxon>
        <taxon>Lasiodiplodia</taxon>
    </lineage>
</organism>
<sequence>MNDTSDISTLIGGLTTIYTPPATGCDGSIGTDLELTGCFPRAYDRDARYFYSPGMCPSGYHVACTNYGVDGGITTTATCCPSGYTCHSDPPVGNIFACSSLFRAEVPTIALPSVFYETTVVSTNGDYKTEYPIAVETITTAITPGNSIRCYGVIVVRQPNDPDFTTTTDPSSTTIGPRSTTADPSSTTIDPISTTTDSNTPNSGGLSLGGKINLGDFEIPAE</sequence>
<reference evidence="1" key="1">
    <citation type="submission" date="2022-12" db="EMBL/GenBank/DDBJ databases">
        <title>Genome Sequence of Lasiodiplodia mahajangana.</title>
        <authorList>
            <person name="Buettner E."/>
        </authorList>
    </citation>
    <scope>NUCLEOTIDE SEQUENCE</scope>
    <source>
        <strain evidence="1">VT137</strain>
    </source>
</reference>
<evidence type="ECO:0000313" key="1">
    <source>
        <dbReference type="EMBL" id="KAJ8128223.1"/>
    </source>
</evidence>
<dbReference type="EMBL" id="JAPUUL010001146">
    <property type="protein sequence ID" value="KAJ8128223.1"/>
    <property type="molecule type" value="Genomic_DNA"/>
</dbReference>
<proteinExistence type="predicted"/>
<evidence type="ECO:0000313" key="2">
    <source>
        <dbReference type="Proteomes" id="UP001153332"/>
    </source>
</evidence>
<gene>
    <name evidence="1" type="ORF">O1611_g5413</name>
</gene>
<accession>A0ACC2JL51</accession>
<name>A0ACC2JL51_9PEZI</name>
<protein>
    <submittedName>
        <fullName evidence="1">Uncharacterized protein</fullName>
    </submittedName>
</protein>
<comment type="caution">
    <text evidence="1">The sequence shown here is derived from an EMBL/GenBank/DDBJ whole genome shotgun (WGS) entry which is preliminary data.</text>
</comment>
<dbReference type="Proteomes" id="UP001153332">
    <property type="component" value="Unassembled WGS sequence"/>
</dbReference>